<organism evidence="3">
    <name type="scientific">viral metagenome</name>
    <dbReference type="NCBI Taxonomy" id="1070528"/>
    <lineage>
        <taxon>unclassified sequences</taxon>
        <taxon>metagenomes</taxon>
        <taxon>organismal metagenomes</taxon>
    </lineage>
</organism>
<sequence>MSEIIYNDEQIQCVVKVNDFILGRKPFSKLLINGSAGTGKTTIIISSIVNILIKQIVNNIDDICKTMNTSSTPSTSTQSTPSMSSTSSTQSTPSTSSTKLDYLSSFIIAAPTNKAKDVLVSKYNNYIDNDNNNKLYDIVLGKDNYLLDDILTKKEFIQNILNKKISFLTVSQVLSISRVINEMGVEEFTKGNDKKIADKYNKGAFSNTSIIVDECSMIDNNTYKLLSIIKCPIIYIGDNCQLPPVKEAISPSFEIETTTQDYILLRKVERCKNDVTLIANKLRDKICESTADFNLLKHVSPDLIIYNKVFSKWLEAYIQDIKRKQLEMPNVVPEGEREREPEAVNIPTQPITKPKQVFDTMALGWTNKCCSYLNKKIREQLFKEVKNINSIFIIKGDKLLVKSPYYKYEHKIQSSNIIYVSRVESTKYRPISFKEWCNNIYSSIKSQTPTLSINNHIDIISILDDEKKETPMASQKTKPISKPTSNSVSKNIIDYFGYDESNLAISDIPIKNSGKEDKTKTLHKEVDIELAKELSRHRNIFNTKHILHEVITDDTYEFTDEVSLKYNLLIPKYDLYNIKKIVSSPFVRAGIYTKWHKAMSILLFGIPNDRICCKKCAFFVNKFINEIKNVDDIGDIDNRSRKSGTKSASKSSIQSKTGKTANGASNTTNTVNDDTNTCITDFITATEDLTFDMFLCDITTFVGSSDKVVSSNIPILDMSKPSVNESLENLRNIIKNSYEVKAMLSRKEEQELNSINKMLDEDGEASAEKTVKYVTLSQLFGHYMSHIITSSYLEVDYGYALTVHKSQGSTYDDVYVEYSNILSNKNDMERDKLLYTAITRGANRLHIYN</sequence>
<evidence type="ECO:0000259" key="2">
    <source>
        <dbReference type="Pfam" id="PF13538"/>
    </source>
</evidence>
<evidence type="ECO:0000313" key="3">
    <source>
        <dbReference type="EMBL" id="QHT34242.1"/>
    </source>
</evidence>
<dbReference type="Gene3D" id="3.40.50.300">
    <property type="entry name" value="P-loop containing nucleotide triphosphate hydrolases"/>
    <property type="match status" value="2"/>
</dbReference>
<reference evidence="3" key="1">
    <citation type="journal article" date="2020" name="Nature">
        <title>Giant virus diversity and host interactions through global metagenomics.</title>
        <authorList>
            <person name="Schulz F."/>
            <person name="Roux S."/>
            <person name="Paez-Espino D."/>
            <person name="Jungbluth S."/>
            <person name="Walsh D.A."/>
            <person name="Denef V.J."/>
            <person name="McMahon K.D."/>
            <person name="Konstantinidis K.T."/>
            <person name="Eloe-Fadrosh E.A."/>
            <person name="Kyrpides N.C."/>
            <person name="Woyke T."/>
        </authorList>
    </citation>
    <scope>NUCLEOTIDE SEQUENCE</scope>
    <source>
        <strain evidence="3">GVMAG-M-3300009161-52</strain>
    </source>
</reference>
<proteinExistence type="predicted"/>
<name>A0A6C0EZM5_9ZZZZ</name>
<dbReference type="PANTHER" id="PTHR43788">
    <property type="entry name" value="DNA2/NAM7 HELICASE FAMILY MEMBER"/>
    <property type="match status" value="1"/>
</dbReference>
<dbReference type="InterPro" id="IPR027417">
    <property type="entry name" value="P-loop_NTPase"/>
</dbReference>
<dbReference type="CDD" id="cd18809">
    <property type="entry name" value="SF1_C_RecD"/>
    <property type="match status" value="1"/>
</dbReference>
<evidence type="ECO:0000256" key="1">
    <source>
        <dbReference type="SAM" id="MobiDB-lite"/>
    </source>
</evidence>
<feature type="region of interest" description="Disordered" evidence="1">
    <location>
        <begin position="640"/>
        <end position="670"/>
    </location>
</feature>
<feature type="domain" description="UvrD-like helicase C-terminal" evidence="2">
    <location>
        <begin position="797"/>
        <end position="847"/>
    </location>
</feature>
<dbReference type="EMBL" id="MN738995">
    <property type="protein sequence ID" value="QHT34242.1"/>
    <property type="molecule type" value="Genomic_DNA"/>
</dbReference>
<dbReference type="Pfam" id="PF13245">
    <property type="entry name" value="AAA_19"/>
    <property type="match status" value="1"/>
</dbReference>
<accession>A0A6C0EZM5</accession>
<feature type="compositionally biased region" description="Polar residues" evidence="1">
    <location>
        <begin position="645"/>
        <end position="665"/>
    </location>
</feature>
<dbReference type="InterPro" id="IPR050534">
    <property type="entry name" value="Coronavir_polyprotein_1ab"/>
</dbReference>
<dbReference type="InterPro" id="IPR027785">
    <property type="entry name" value="UvrD-like_helicase_C"/>
</dbReference>
<dbReference type="AlphaFoldDB" id="A0A6C0EZM5"/>
<dbReference type="Pfam" id="PF13538">
    <property type="entry name" value="UvrD_C_2"/>
    <property type="match status" value="1"/>
</dbReference>
<dbReference type="SUPFAM" id="SSF52540">
    <property type="entry name" value="P-loop containing nucleoside triphosphate hydrolases"/>
    <property type="match status" value="2"/>
</dbReference>
<protein>
    <recommendedName>
        <fullName evidence="2">UvrD-like helicase C-terminal domain-containing protein</fullName>
    </recommendedName>
</protein>
<feature type="region of interest" description="Disordered" evidence="1">
    <location>
        <begin position="69"/>
        <end position="97"/>
    </location>
</feature>